<sequence>MKAISLEFYKLRHKHLFSMITMFMLGEIAWAFMAASMSFSRNPKTAGWEPVIAMLSSMNGLFLPILCAIVVSRICDMENKGNTWKMLLSVSLKRGNIYKAKYICSCIIMSYAALIQVFAVAIYGKKSGFTQPLPIPLLIRYFIGIFIVNAVIIALQQWVSMAISNQAFSLCVGMIGGFIGLSADLFPIVIRRIFIWSYYNGLSPIIQVYENEKMSFAVRNIGASASLLAIIAMMGIIIYFLGSMYIESQEV</sequence>
<keyword evidence="1" id="KW-0812">Transmembrane</keyword>
<evidence type="ECO:0008006" key="4">
    <source>
        <dbReference type="Google" id="ProtNLM"/>
    </source>
</evidence>
<feature type="transmembrane region" description="Helical" evidence="1">
    <location>
        <begin position="102"/>
        <end position="123"/>
    </location>
</feature>
<gene>
    <name evidence="2" type="ORF">SAMN02745941_03237</name>
</gene>
<dbReference type="AlphaFoldDB" id="A0A1M5ZQ79"/>
<reference evidence="2 3" key="1">
    <citation type="submission" date="2016-11" db="EMBL/GenBank/DDBJ databases">
        <authorList>
            <person name="Jaros S."/>
            <person name="Januszkiewicz K."/>
            <person name="Wedrychowicz H."/>
        </authorList>
    </citation>
    <scope>NUCLEOTIDE SEQUENCE [LARGE SCALE GENOMIC DNA]</scope>
    <source>
        <strain evidence="2 3">DSM 6191</strain>
    </source>
</reference>
<feature type="transmembrane region" description="Helical" evidence="1">
    <location>
        <begin position="167"/>
        <end position="190"/>
    </location>
</feature>
<evidence type="ECO:0000313" key="2">
    <source>
        <dbReference type="EMBL" id="SHI26362.1"/>
    </source>
</evidence>
<protein>
    <recommendedName>
        <fullName evidence="4">ABC-2 family transporter protein</fullName>
    </recommendedName>
</protein>
<organism evidence="2 3">
    <name type="scientific">Clostridium intestinale DSM 6191</name>
    <dbReference type="NCBI Taxonomy" id="1121320"/>
    <lineage>
        <taxon>Bacteria</taxon>
        <taxon>Bacillati</taxon>
        <taxon>Bacillota</taxon>
        <taxon>Clostridia</taxon>
        <taxon>Eubacteriales</taxon>
        <taxon>Clostridiaceae</taxon>
        <taxon>Clostridium</taxon>
    </lineage>
</organism>
<keyword evidence="1" id="KW-1133">Transmembrane helix</keyword>
<dbReference type="EMBL" id="FQXU01000010">
    <property type="protein sequence ID" value="SHI26362.1"/>
    <property type="molecule type" value="Genomic_DNA"/>
</dbReference>
<feature type="transmembrane region" description="Helical" evidence="1">
    <location>
        <begin position="51"/>
        <end position="71"/>
    </location>
</feature>
<evidence type="ECO:0000313" key="3">
    <source>
        <dbReference type="Proteomes" id="UP000184241"/>
    </source>
</evidence>
<feature type="transmembrane region" description="Helical" evidence="1">
    <location>
        <begin position="135"/>
        <end position="155"/>
    </location>
</feature>
<evidence type="ECO:0000256" key="1">
    <source>
        <dbReference type="SAM" id="Phobius"/>
    </source>
</evidence>
<name>A0A1M5ZQ79_9CLOT</name>
<feature type="transmembrane region" description="Helical" evidence="1">
    <location>
        <begin position="221"/>
        <end position="241"/>
    </location>
</feature>
<feature type="transmembrane region" description="Helical" evidence="1">
    <location>
        <begin position="16"/>
        <end position="39"/>
    </location>
</feature>
<dbReference type="RefSeq" id="WP_073021139.1">
    <property type="nucleotide sequence ID" value="NZ_FQXU01000010.1"/>
</dbReference>
<dbReference type="Pfam" id="PF12730">
    <property type="entry name" value="ABC2_membrane_4"/>
    <property type="match status" value="1"/>
</dbReference>
<accession>A0A1M5ZQ79</accession>
<dbReference type="Proteomes" id="UP000184241">
    <property type="component" value="Unassembled WGS sequence"/>
</dbReference>
<proteinExistence type="predicted"/>
<dbReference type="CDD" id="cd21809">
    <property type="entry name" value="ABC-2_lan_permease-like"/>
    <property type="match status" value="1"/>
</dbReference>
<keyword evidence="1" id="KW-0472">Membrane</keyword>